<dbReference type="AlphaFoldDB" id="A0A1G2K7W5"/>
<evidence type="ECO:0008006" key="3">
    <source>
        <dbReference type="Google" id="ProtNLM"/>
    </source>
</evidence>
<sequence length="81" mass="9384">MKSLEQSFAGETKGRNRVDFLTDGKIILEIKAKRIVGREDYFQMKRYLISSNKKLGNLVNFQQKYIAAKRILNADVPLNHL</sequence>
<evidence type="ECO:0000313" key="2">
    <source>
        <dbReference type="Proteomes" id="UP000177152"/>
    </source>
</evidence>
<proteinExistence type="predicted"/>
<evidence type="ECO:0000313" key="1">
    <source>
        <dbReference type="EMBL" id="OGZ94661.1"/>
    </source>
</evidence>
<dbReference type="Proteomes" id="UP000177152">
    <property type="component" value="Unassembled WGS sequence"/>
</dbReference>
<organism evidence="1 2">
    <name type="scientific">Candidatus Sungbacteria bacterium RIFCSPHIGHO2_01_FULL_47_32</name>
    <dbReference type="NCBI Taxonomy" id="1802264"/>
    <lineage>
        <taxon>Bacteria</taxon>
        <taxon>Candidatus Sungiibacteriota</taxon>
    </lineage>
</organism>
<reference evidence="1 2" key="1">
    <citation type="journal article" date="2016" name="Nat. Commun.">
        <title>Thousands of microbial genomes shed light on interconnected biogeochemical processes in an aquifer system.</title>
        <authorList>
            <person name="Anantharaman K."/>
            <person name="Brown C.T."/>
            <person name="Hug L.A."/>
            <person name="Sharon I."/>
            <person name="Castelle C.J."/>
            <person name="Probst A.J."/>
            <person name="Thomas B.C."/>
            <person name="Singh A."/>
            <person name="Wilkins M.J."/>
            <person name="Karaoz U."/>
            <person name="Brodie E.L."/>
            <person name="Williams K.H."/>
            <person name="Hubbard S.S."/>
            <person name="Banfield J.F."/>
        </authorList>
    </citation>
    <scope>NUCLEOTIDE SEQUENCE [LARGE SCALE GENOMIC DNA]</scope>
</reference>
<name>A0A1G2K7W5_9BACT</name>
<protein>
    <recommendedName>
        <fullName evidence="3">GxxExxY protein</fullName>
    </recommendedName>
</protein>
<dbReference type="InterPro" id="IPR026350">
    <property type="entry name" value="GxxExxY"/>
</dbReference>
<accession>A0A1G2K7W5</accession>
<comment type="caution">
    <text evidence="1">The sequence shown here is derived from an EMBL/GenBank/DDBJ whole genome shotgun (WGS) entry which is preliminary data.</text>
</comment>
<gene>
    <name evidence="1" type="ORF">A2633_01430</name>
</gene>
<dbReference type="Pfam" id="PF13366">
    <property type="entry name" value="PDDEXK_3"/>
    <property type="match status" value="1"/>
</dbReference>
<dbReference type="NCBIfam" id="TIGR04256">
    <property type="entry name" value="GxxExxY"/>
    <property type="match status" value="1"/>
</dbReference>
<dbReference type="EMBL" id="MHQC01000032">
    <property type="protein sequence ID" value="OGZ94661.1"/>
    <property type="molecule type" value="Genomic_DNA"/>
</dbReference>